<dbReference type="EMBL" id="JACGCM010002464">
    <property type="protein sequence ID" value="KAF6139575.1"/>
    <property type="molecule type" value="Genomic_DNA"/>
</dbReference>
<keyword evidence="2" id="KW-1185">Reference proteome</keyword>
<dbReference type="Proteomes" id="UP000541444">
    <property type="component" value="Unassembled WGS sequence"/>
</dbReference>
<evidence type="ECO:0000313" key="2">
    <source>
        <dbReference type="Proteomes" id="UP000541444"/>
    </source>
</evidence>
<protein>
    <submittedName>
        <fullName evidence="1">Uncharacterized protein</fullName>
    </submittedName>
</protein>
<comment type="caution">
    <text evidence="1">The sequence shown here is derived from an EMBL/GenBank/DDBJ whole genome shotgun (WGS) entry which is preliminary data.</text>
</comment>
<dbReference type="AlphaFoldDB" id="A0A7J7LAB2"/>
<sequence>MTAGITGLSFKTFKDNWSSDYQRTNSAGVPDVNGKINWNYKFRKIYQLATMVKKAEFQALLNSVAELRDEIQTLRDDQASQDISPPQVCFAIGDARAVRDAQACLGIERQDIFSPHVYFAIGDAS</sequence>
<organism evidence="1 2">
    <name type="scientific">Kingdonia uniflora</name>
    <dbReference type="NCBI Taxonomy" id="39325"/>
    <lineage>
        <taxon>Eukaryota</taxon>
        <taxon>Viridiplantae</taxon>
        <taxon>Streptophyta</taxon>
        <taxon>Embryophyta</taxon>
        <taxon>Tracheophyta</taxon>
        <taxon>Spermatophyta</taxon>
        <taxon>Magnoliopsida</taxon>
        <taxon>Ranunculales</taxon>
        <taxon>Circaeasteraceae</taxon>
        <taxon>Kingdonia</taxon>
    </lineage>
</organism>
<proteinExistence type="predicted"/>
<accession>A0A7J7LAB2</accession>
<evidence type="ECO:0000313" key="1">
    <source>
        <dbReference type="EMBL" id="KAF6139575.1"/>
    </source>
</evidence>
<dbReference type="OrthoDB" id="1728935at2759"/>
<reference evidence="1 2" key="1">
    <citation type="journal article" date="2020" name="IScience">
        <title>Genome Sequencing of the Endangered Kingdonia uniflora (Circaeasteraceae, Ranunculales) Reveals Potential Mechanisms of Evolutionary Specialization.</title>
        <authorList>
            <person name="Sun Y."/>
            <person name="Deng T."/>
            <person name="Zhang A."/>
            <person name="Moore M.J."/>
            <person name="Landis J.B."/>
            <person name="Lin N."/>
            <person name="Zhang H."/>
            <person name="Zhang X."/>
            <person name="Huang J."/>
            <person name="Zhang X."/>
            <person name="Sun H."/>
            <person name="Wang H."/>
        </authorList>
    </citation>
    <scope>NUCLEOTIDE SEQUENCE [LARGE SCALE GENOMIC DNA]</scope>
    <source>
        <strain evidence="1">TB1705</strain>
        <tissue evidence="1">Leaf</tissue>
    </source>
</reference>
<gene>
    <name evidence="1" type="ORF">GIB67_015532</name>
</gene>
<name>A0A7J7LAB2_9MAGN</name>